<dbReference type="PROSITE" id="PS50158">
    <property type="entry name" value="ZF_CCHC"/>
    <property type="match status" value="1"/>
</dbReference>
<proteinExistence type="predicted"/>
<feature type="non-terminal residue" evidence="3">
    <location>
        <position position="1"/>
    </location>
</feature>
<evidence type="ECO:0000313" key="4">
    <source>
        <dbReference type="Proteomes" id="UP000265520"/>
    </source>
</evidence>
<feature type="non-terminal residue" evidence="3">
    <location>
        <position position="69"/>
    </location>
</feature>
<dbReference type="SUPFAM" id="SSF57756">
    <property type="entry name" value="Retrovirus zinc finger-like domains"/>
    <property type="match status" value="1"/>
</dbReference>
<sequence length="69" mass="7407">HFASDCGNPRAVVTCYNCQKPSHFARDCRAPRAEPAATMTQGARPIAKGRVYCMGTKVSGQASNAIHEN</sequence>
<feature type="domain" description="CCHC-type" evidence="2">
    <location>
        <begin position="15"/>
        <end position="29"/>
    </location>
</feature>
<evidence type="ECO:0000259" key="2">
    <source>
        <dbReference type="PROSITE" id="PS50158"/>
    </source>
</evidence>
<name>A0A392V1Q6_9FABA</name>
<evidence type="ECO:0000313" key="3">
    <source>
        <dbReference type="EMBL" id="MCI82234.1"/>
    </source>
</evidence>
<dbReference type="Pfam" id="PF00098">
    <property type="entry name" value="zf-CCHC"/>
    <property type="match status" value="1"/>
</dbReference>
<dbReference type="EMBL" id="LXQA011038435">
    <property type="protein sequence ID" value="MCI82234.1"/>
    <property type="molecule type" value="Genomic_DNA"/>
</dbReference>
<evidence type="ECO:0000256" key="1">
    <source>
        <dbReference type="PROSITE-ProRule" id="PRU00047"/>
    </source>
</evidence>
<dbReference type="Proteomes" id="UP000265520">
    <property type="component" value="Unassembled WGS sequence"/>
</dbReference>
<dbReference type="InterPro" id="IPR001878">
    <property type="entry name" value="Znf_CCHC"/>
</dbReference>
<organism evidence="3 4">
    <name type="scientific">Trifolium medium</name>
    <dbReference type="NCBI Taxonomy" id="97028"/>
    <lineage>
        <taxon>Eukaryota</taxon>
        <taxon>Viridiplantae</taxon>
        <taxon>Streptophyta</taxon>
        <taxon>Embryophyta</taxon>
        <taxon>Tracheophyta</taxon>
        <taxon>Spermatophyta</taxon>
        <taxon>Magnoliopsida</taxon>
        <taxon>eudicotyledons</taxon>
        <taxon>Gunneridae</taxon>
        <taxon>Pentapetalae</taxon>
        <taxon>rosids</taxon>
        <taxon>fabids</taxon>
        <taxon>Fabales</taxon>
        <taxon>Fabaceae</taxon>
        <taxon>Papilionoideae</taxon>
        <taxon>50 kb inversion clade</taxon>
        <taxon>NPAAA clade</taxon>
        <taxon>Hologalegina</taxon>
        <taxon>IRL clade</taxon>
        <taxon>Trifolieae</taxon>
        <taxon>Trifolium</taxon>
    </lineage>
</organism>
<dbReference type="GO" id="GO:0003676">
    <property type="term" value="F:nucleic acid binding"/>
    <property type="evidence" value="ECO:0007669"/>
    <property type="project" value="InterPro"/>
</dbReference>
<dbReference type="Gene3D" id="4.10.60.10">
    <property type="entry name" value="Zinc finger, CCHC-type"/>
    <property type="match status" value="1"/>
</dbReference>
<keyword evidence="1" id="KW-0479">Metal-binding</keyword>
<dbReference type="InterPro" id="IPR036875">
    <property type="entry name" value="Znf_CCHC_sf"/>
</dbReference>
<reference evidence="3 4" key="1">
    <citation type="journal article" date="2018" name="Front. Plant Sci.">
        <title>Red Clover (Trifolium pratense) and Zigzag Clover (T. medium) - A Picture of Genomic Similarities and Differences.</title>
        <authorList>
            <person name="Dluhosova J."/>
            <person name="Istvanek J."/>
            <person name="Nedelnik J."/>
            <person name="Repkova J."/>
        </authorList>
    </citation>
    <scope>NUCLEOTIDE SEQUENCE [LARGE SCALE GENOMIC DNA]</scope>
    <source>
        <strain evidence="4">cv. 10/8</strain>
        <tissue evidence="3">Leaf</tissue>
    </source>
</reference>
<keyword evidence="4" id="KW-1185">Reference proteome</keyword>
<dbReference type="AlphaFoldDB" id="A0A392V1Q6"/>
<comment type="caution">
    <text evidence="3">The sequence shown here is derived from an EMBL/GenBank/DDBJ whole genome shotgun (WGS) entry which is preliminary data.</text>
</comment>
<protein>
    <submittedName>
        <fullName evidence="3">Enzymatic polyprotein</fullName>
    </submittedName>
</protein>
<keyword evidence="1" id="KW-0863">Zinc-finger</keyword>
<keyword evidence="1" id="KW-0862">Zinc</keyword>
<dbReference type="GO" id="GO:0008270">
    <property type="term" value="F:zinc ion binding"/>
    <property type="evidence" value="ECO:0007669"/>
    <property type="project" value="UniProtKB-KW"/>
</dbReference>
<dbReference type="SMART" id="SM00343">
    <property type="entry name" value="ZnF_C2HC"/>
    <property type="match status" value="1"/>
</dbReference>
<accession>A0A392V1Q6</accession>